<dbReference type="eggNOG" id="COG0607">
    <property type="taxonomic scope" value="Bacteria"/>
</dbReference>
<accession>M3A9N6</accession>
<dbReference type="Proteomes" id="UP000011744">
    <property type="component" value="Unassembled WGS sequence"/>
</dbReference>
<organism evidence="2 3">
    <name type="scientific">Paramagnetospirillum caucaseum</name>
    <dbReference type="NCBI Taxonomy" id="1244869"/>
    <lineage>
        <taxon>Bacteria</taxon>
        <taxon>Pseudomonadati</taxon>
        <taxon>Pseudomonadota</taxon>
        <taxon>Alphaproteobacteria</taxon>
        <taxon>Rhodospirillales</taxon>
        <taxon>Magnetospirillaceae</taxon>
        <taxon>Paramagnetospirillum</taxon>
    </lineage>
</organism>
<reference evidence="2 3" key="1">
    <citation type="journal article" date="2014" name="Genome Announc.">
        <title>Draft Genome Sequence of Magnetospirillum sp. Strain SO-1, a Freshwater Magnetotactic Bacterium Isolated from the Ol'khovka River, Russia.</title>
        <authorList>
            <person name="Grouzdev D.S."/>
            <person name="Dziuba M.V."/>
            <person name="Sukhacheva M.S."/>
            <person name="Mardanov A.V."/>
            <person name="Beletskiy A.V."/>
            <person name="Kuznetsov B.B."/>
            <person name="Skryabin K.G."/>
        </authorList>
    </citation>
    <scope>NUCLEOTIDE SEQUENCE [LARGE SCALE GENOMIC DNA]</scope>
    <source>
        <strain evidence="2 3">SO-1</strain>
    </source>
</reference>
<feature type="domain" description="Rhodanese" evidence="1">
    <location>
        <begin position="62"/>
        <end position="175"/>
    </location>
</feature>
<keyword evidence="3" id="KW-1185">Reference proteome</keyword>
<protein>
    <recommendedName>
        <fullName evidence="1">Rhodanese domain-containing protein</fullName>
    </recommendedName>
</protein>
<comment type="caution">
    <text evidence="2">The sequence shown here is derived from an EMBL/GenBank/DDBJ whole genome shotgun (WGS) entry which is preliminary data.</text>
</comment>
<sequence>MGRVKRQPDDGGMKRLVLALLLLALPAWADDGYRTGDYRAPVPLELEGAVTLDTDEARDLLAGGGVVVIDVLPAPRRAADGAWLVPKPRLSLPGAVWLANAGYGDLPPAMEAWFAGQLNRLSGGDTARPLLFFCIIDCWMSWNAARRALSLGHRRVYWYPDGSDGWAFAGLPLERVDPRGP</sequence>
<name>M3A9N6_9PROT</name>
<dbReference type="InterPro" id="IPR022376">
    <property type="entry name" value="PQQ_CXXCW"/>
</dbReference>
<dbReference type="PATRIC" id="fig|1244869.3.peg.2634"/>
<dbReference type="InterPro" id="IPR001763">
    <property type="entry name" value="Rhodanese-like_dom"/>
</dbReference>
<dbReference type="SUPFAM" id="SSF52821">
    <property type="entry name" value="Rhodanese/Cell cycle control phosphatase"/>
    <property type="match status" value="1"/>
</dbReference>
<dbReference type="EMBL" id="AONQ01000033">
    <property type="protein sequence ID" value="EME69493.1"/>
    <property type="molecule type" value="Genomic_DNA"/>
</dbReference>
<dbReference type="Gene3D" id="3.40.250.10">
    <property type="entry name" value="Rhodanese-like domain"/>
    <property type="match status" value="1"/>
</dbReference>
<gene>
    <name evidence="2" type="ORF">H261_13054</name>
</gene>
<dbReference type="InterPro" id="IPR036873">
    <property type="entry name" value="Rhodanese-like_dom_sf"/>
</dbReference>
<dbReference type="STRING" id="1244869.H261_13054"/>
<evidence type="ECO:0000313" key="3">
    <source>
        <dbReference type="Proteomes" id="UP000011744"/>
    </source>
</evidence>
<proteinExistence type="predicted"/>
<dbReference type="PROSITE" id="PS50206">
    <property type="entry name" value="RHODANESE_3"/>
    <property type="match status" value="1"/>
</dbReference>
<dbReference type="AlphaFoldDB" id="M3A9N6"/>
<dbReference type="NCBIfam" id="TIGR03865">
    <property type="entry name" value="PQQ_CXXCW"/>
    <property type="match status" value="1"/>
</dbReference>
<dbReference type="CDD" id="cd00158">
    <property type="entry name" value="RHOD"/>
    <property type="match status" value="1"/>
</dbReference>
<evidence type="ECO:0000259" key="1">
    <source>
        <dbReference type="PROSITE" id="PS50206"/>
    </source>
</evidence>
<evidence type="ECO:0000313" key="2">
    <source>
        <dbReference type="EMBL" id="EME69493.1"/>
    </source>
</evidence>